<keyword evidence="2" id="KW-0472">Membrane</keyword>
<reference evidence="3" key="2">
    <citation type="journal article" date="2021" name="PeerJ">
        <title>Extensive microbial diversity within the chicken gut microbiome revealed by metagenomics and culture.</title>
        <authorList>
            <person name="Gilroy R."/>
            <person name="Ravi A."/>
            <person name="Getino M."/>
            <person name="Pursley I."/>
            <person name="Horton D.L."/>
            <person name="Alikhan N.F."/>
            <person name="Baker D."/>
            <person name="Gharbi K."/>
            <person name="Hall N."/>
            <person name="Watson M."/>
            <person name="Adriaenssens E.M."/>
            <person name="Foster-Nyarko E."/>
            <person name="Jarju S."/>
            <person name="Secka A."/>
            <person name="Antonio M."/>
            <person name="Oren A."/>
            <person name="Chaudhuri R.R."/>
            <person name="La Ragione R."/>
            <person name="Hildebrand F."/>
            <person name="Pallen M.J."/>
        </authorList>
    </citation>
    <scope>NUCLEOTIDE SEQUENCE</scope>
    <source>
        <strain evidence="3">B2-22910</strain>
    </source>
</reference>
<evidence type="ECO:0000256" key="2">
    <source>
        <dbReference type="SAM" id="Phobius"/>
    </source>
</evidence>
<dbReference type="SUPFAM" id="SSF48452">
    <property type="entry name" value="TPR-like"/>
    <property type="match status" value="1"/>
</dbReference>
<reference evidence="3" key="1">
    <citation type="submission" date="2020-10" db="EMBL/GenBank/DDBJ databases">
        <authorList>
            <person name="Gilroy R."/>
        </authorList>
    </citation>
    <scope>NUCLEOTIDE SEQUENCE</scope>
    <source>
        <strain evidence="3">B2-22910</strain>
    </source>
</reference>
<comment type="caution">
    <text evidence="3">The sequence shown here is derived from an EMBL/GenBank/DDBJ whole genome shotgun (WGS) entry which is preliminary data.</text>
</comment>
<evidence type="ECO:0000256" key="1">
    <source>
        <dbReference type="SAM" id="Coils"/>
    </source>
</evidence>
<keyword evidence="2" id="KW-0812">Transmembrane</keyword>
<feature type="coiled-coil region" evidence="1">
    <location>
        <begin position="376"/>
        <end position="410"/>
    </location>
</feature>
<evidence type="ECO:0000313" key="3">
    <source>
        <dbReference type="EMBL" id="MBO8470717.1"/>
    </source>
</evidence>
<keyword evidence="2" id="KW-1133">Transmembrane helix</keyword>
<protein>
    <recommendedName>
        <fullName evidence="5">Tetratricopeptide repeat protein</fullName>
    </recommendedName>
</protein>
<evidence type="ECO:0008006" key="5">
    <source>
        <dbReference type="Google" id="ProtNLM"/>
    </source>
</evidence>
<feature type="transmembrane region" description="Helical" evidence="2">
    <location>
        <begin position="352"/>
        <end position="372"/>
    </location>
</feature>
<dbReference type="Gene3D" id="1.25.40.10">
    <property type="entry name" value="Tetratricopeptide repeat domain"/>
    <property type="match status" value="1"/>
</dbReference>
<gene>
    <name evidence="3" type="ORF">IAB82_02850</name>
</gene>
<dbReference type="InterPro" id="IPR011990">
    <property type="entry name" value="TPR-like_helical_dom_sf"/>
</dbReference>
<keyword evidence="1" id="KW-0175">Coiled coil</keyword>
<sequence length="548" mass="62675">MKRHILFAAVVLSIAVSCTGRGIIRALDDVESCLSEHPDSALSVLDSLSTAGIQGREANAKFALLYSMALDKSYIDATDDSLINIAVDWYRKHGTADERLKSYYYQGRVYQNSGDNEAAMGSFVRAEAASGNEKNETKGLLYTAMSGIYIQIFDFVKAELYNNRAKNCYLLAGDTDKYAGTILFSSDLHYANGDYNSTIACLDSVKTMLDSISTSHRNAYYIQSMRIKRDREDRAGLSDELNQYLSSTGAENISWLDVADYYTYLGQYDKSESALQQYREFHPEYKDEPAYHIAAYILNDSLGDYREALDDYINYSLLSDSLSLVIAEQDTGFIQERYEKDLQMEKERNTRLLVTLISVFSIILLVTIAYILRFRLRQSRMERESLAAEMSRYKENYSRLKLERDELSEMLSSNPPADRQCMRVLNDRLELLNRFFAAAISGNEETDRKASHELDRLVADRDMFLYTTRMTFAAAHPDFISYLESKELTEHEIEYCCLYAIGLKGKEIGQYIKRACHYNESSDIRAKLGLGKHDTNLGIYLRELLHRE</sequence>
<proteinExistence type="predicted"/>
<dbReference type="AlphaFoldDB" id="A0A9D9NEJ1"/>
<evidence type="ECO:0000313" key="4">
    <source>
        <dbReference type="Proteomes" id="UP000823603"/>
    </source>
</evidence>
<dbReference type="PROSITE" id="PS51257">
    <property type="entry name" value="PROKAR_LIPOPROTEIN"/>
    <property type="match status" value="1"/>
</dbReference>
<organism evidence="3 4">
    <name type="scientific">Candidatus Cryptobacteroides faecavium</name>
    <dbReference type="NCBI Taxonomy" id="2840762"/>
    <lineage>
        <taxon>Bacteria</taxon>
        <taxon>Pseudomonadati</taxon>
        <taxon>Bacteroidota</taxon>
        <taxon>Bacteroidia</taxon>
        <taxon>Bacteroidales</taxon>
        <taxon>Candidatus Cryptobacteroides</taxon>
    </lineage>
</organism>
<dbReference type="Proteomes" id="UP000823603">
    <property type="component" value="Unassembled WGS sequence"/>
</dbReference>
<dbReference type="EMBL" id="JADIMB010000042">
    <property type="protein sequence ID" value="MBO8470717.1"/>
    <property type="molecule type" value="Genomic_DNA"/>
</dbReference>
<accession>A0A9D9NEJ1</accession>
<name>A0A9D9NEJ1_9BACT</name>